<proteinExistence type="predicted"/>
<dbReference type="Proteomes" id="UP001165080">
    <property type="component" value="Unassembled WGS sequence"/>
</dbReference>
<comment type="subcellular location">
    <subcellularLocation>
        <location evidence="1">Cytoplasm</location>
        <location evidence="1">Cytoskeleton</location>
        <location evidence="1">Cilium axoneme</location>
    </subcellularLocation>
</comment>
<evidence type="ECO:0000256" key="1">
    <source>
        <dbReference type="ARBA" id="ARBA00004430"/>
    </source>
</evidence>
<keyword evidence="5" id="KW-1185">Reference proteome</keyword>
<sequence>MHLCLAVVIADLLQPILLTGLSIYVALYLSGSELITALLNVAVLVFVATLDNALLKGFLEWQYGEDYRISLAFLDVIYNNPGIGDEGAKILAWALLENDTLPCLSLQRCGIGREGGEALLKALKRNPQALSYCLELGNPYEEAEGANNIPPDLRKRFEHWMAAAGRSVTFPPASGPPAPEPPAPTPEPPAPEPPAPEPPAPEPPESEPPESEQPESEPPESEPPESEPPESEPPESEPPESEPPESEPPDRGGAARVRPVQ</sequence>
<dbReference type="Gene3D" id="3.80.10.10">
    <property type="entry name" value="Ribonuclease Inhibitor"/>
    <property type="match status" value="1"/>
</dbReference>
<feature type="compositionally biased region" description="Pro residues" evidence="2">
    <location>
        <begin position="173"/>
        <end position="203"/>
    </location>
</feature>
<keyword evidence="3" id="KW-0812">Transmembrane</keyword>
<dbReference type="EMBL" id="BRXU01000045">
    <property type="protein sequence ID" value="GLC61358.1"/>
    <property type="molecule type" value="Genomic_DNA"/>
</dbReference>
<protein>
    <submittedName>
        <fullName evidence="4">Uncharacterized protein</fullName>
    </submittedName>
</protein>
<dbReference type="GO" id="GO:0005930">
    <property type="term" value="C:axoneme"/>
    <property type="evidence" value="ECO:0007669"/>
    <property type="project" value="UniProtKB-SubCell"/>
</dbReference>
<reference evidence="4 5" key="1">
    <citation type="journal article" date="2023" name="Commun. Biol.">
        <title>Reorganization of the ancestral sex-determining regions during the evolution of trioecy in Pleodorina starrii.</title>
        <authorList>
            <person name="Takahashi K."/>
            <person name="Suzuki S."/>
            <person name="Kawai-Toyooka H."/>
            <person name="Yamamoto K."/>
            <person name="Hamaji T."/>
            <person name="Ootsuki R."/>
            <person name="Yamaguchi H."/>
            <person name="Kawachi M."/>
            <person name="Higashiyama T."/>
            <person name="Nozaki H."/>
        </authorList>
    </citation>
    <scope>NUCLEOTIDE SEQUENCE [LARGE SCALE GENOMIC DNA]</scope>
    <source>
        <strain evidence="4 5">NIES-4479</strain>
    </source>
</reference>
<keyword evidence="3" id="KW-1133">Transmembrane helix</keyword>
<feature type="region of interest" description="Disordered" evidence="2">
    <location>
        <begin position="167"/>
        <end position="261"/>
    </location>
</feature>
<evidence type="ECO:0000256" key="3">
    <source>
        <dbReference type="SAM" id="Phobius"/>
    </source>
</evidence>
<organism evidence="4 5">
    <name type="scientific">Pleodorina starrii</name>
    <dbReference type="NCBI Taxonomy" id="330485"/>
    <lineage>
        <taxon>Eukaryota</taxon>
        <taxon>Viridiplantae</taxon>
        <taxon>Chlorophyta</taxon>
        <taxon>core chlorophytes</taxon>
        <taxon>Chlorophyceae</taxon>
        <taxon>CS clade</taxon>
        <taxon>Chlamydomonadales</taxon>
        <taxon>Volvocaceae</taxon>
        <taxon>Pleodorina</taxon>
    </lineage>
</organism>
<dbReference type="AlphaFoldDB" id="A0A9W6BZY5"/>
<dbReference type="InterPro" id="IPR032675">
    <property type="entry name" value="LRR_dom_sf"/>
</dbReference>
<gene>
    <name evidence="4" type="primary">PLESTBF000887</name>
    <name evidence="4" type="ORF">PLESTB_001747200</name>
</gene>
<keyword evidence="3" id="KW-0472">Membrane</keyword>
<feature type="transmembrane region" description="Helical" evidence="3">
    <location>
        <begin position="34"/>
        <end position="55"/>
    </location>
</feature>
<evidence type="ECO:0000313" key="5">
    <source>
        <dbReference type="Proteomes" id="UP001165080"/>
    </source>
</evidence>
<evidence type="ECO:0000313" key="4">
    <source>
        <dbReference type="EMBL" id="GLC61358.1"/>
    </source>
</evidence>
<comment type="caution">
    <text evidence="4">The sequence shown here is derived from an EMBL/GenBank/DDBJ whole genome shotgun (WGS) entry which is preliminary data.</text>
</comment>
<feature type="compositionally biased region" description="Acidic residues" evidence="2">
    <location>
        <begin position="204"/>
        <end position="247"/>
    </location>
</feature>
<evidence type="ECO:0000256" key="2">
    <source>
        <dbReference type="SAM" id="MobiDB-lite"/>
    </source>
</evidence>
<accession>A0A9W6BZY5</accession>
<dbReference type="PRINTS" id="PR01217">
    <property type="entry name" value="PRICHEXTENSN"/>
</dbReference>
<name>A0A9W6BZY5_9CHLO</name>
<dbReference type="SUPFAM" id="SSF52047">
    <property type="entry name" value="RNI-like"/>
    <property type="match status" value="1"/>
</dbReference>